<evidence type="ECO:0000256" key="1">
    <source>
        <dbReference type="ARBA" id="ARBA00002190"/>
    </source>
</evidence>
<evidence type="ECO:0000256" key="5">
    <source>
        <dbReference type="ARBA" id="ARBA00023172"/>
    </source>
</evidence>
<organism evidence="7">
    <name type="scientific">uncultured Rubellimicrobium sp</name>
    <dbReference type="NCBI Taxonomy" id="543078"/>
    <lineage>
        <taxon>Bacteria</taxon>
        <taxon>Pseudomonadati</taxon>
        <taxon>Pseudomonadota</taxon>
        <taxon>Alphaproteobacteria</taxon>
        <taxon>Rhodobacterales</taxon>
        <taxon>Roseobacteraceae</taxon>
        <taxon>Rubellimicrobium</taxon>
        <taxon>environmental samples</taxon>
    </lineage>
</organism>
<protein>
    <submittedName>
        <fullName evidence="7">Mobile element protein</fullName>
    </submittedName>
</protein>
<evidence type="ECO:0000313" key="7">
    <source>
        <dbReference type="EMBL" id="CAA9427568.1"/>
    </source>
</evidence>
<name>A0A6J4PWG3_9RHOB</name>
<dbReference type="PANTHER" id="PTHR33217:SF5">
    <property type="entry name" value="MUTATOR FAMILY TRANSPOSASE"/>
    <property type="match status" value="1"/>
</dbReference>
<dbReference type="GO" id="GO:0003677">
    <property type="term" value="F:DNA binding"/>
    <property type="evidence" value="ECO:0007669"/>
    <property type="project" value="UniProtKB-KW"/>
</dbReference>
<dbReference type="EMBL" id="CADCUU010000393">
    <property type="protein sequence ID" value="CAA9427568.1"/>
    <property type="molecule type" value="Genomic_DNA"/>
</dbReference>
<dbReference type="InterPro" id="IPR001207">
    <property type="entry name" value="Transposase_mutator"/>
</dbReference>
<dbReference type="GO" id="GO:0006313">
    <property type="term" value="P:DNA transposition"/>
    <property type="evidence" value="ECO:0007669"/>
    <property type="project" value="InterPro"/>
</dbReference>
<accession>A0A6J4PWG3</accession>
<dbReference type="AlphaFoldDB" id="A0A6J4PWG3"/>
<keyword evidence="4" id="KW-0238">DNA-binding</keyword>
<keyword evidence="3" id="KW-0815">Transposition</keyword>
<keyword evidence="5" id="KW-0233">DNA recombination</keyword>
<evidence type="ECO:0000256" key="3">
    <source>
        <dbReference type="ARBA" id="ARBA00022578"/>
    </source>
</evidence>
<proteinExistence type="inferred from homology"/>
<evidence type="ECO:0000256" key="6">
    <source>
        <dbReference type="SAM" id="MobiDB-lite"/>
    </source>
</evidence>
<feature type="region of interest" description="Disordered" evidence="6">
    <location>
        <begin position="375"/>
        <end position="428"/>
    </location>
</feature>
<dbReference type="NCBIfam" id="NF033543">
    <property type="entry name" value="transpos_IS256"/>
    <property type="match status" value="1"/>
</dbReference>
<dbReference type="Pfam" id="PF00872">
    <property type="entry name" value="Transposase_mut"/>
    <property type="match status" value="1"/>
</dbReference>
<dbReference type="GO" id="GO:0004803">
    <property type="term" value="F:transposase activity"/>
    <property type="evidence" value="ECO:0007669"/>
    <property type="project" value="InterPro"/>
</dbReference>
<comment type="function">
    <text evidence="1">Required for the transposition of the insertion element.</text>
</comment>
<reference evidence="7" key="1">
    <citation type="submission" date="2020-02" db="EMBL/GenBank/DDBJ databases">
        <authorList>
            <person name="Meier V. D."/>
        </authorList>
    </citation>
    <scope>NUCLEOTIDE SEQUENCE</scope>
    <source>
        <strain evidence="7">AVDCRST_MAG15</strain>
    </source>
</reference>
<dbReference type="PROSITE" id="PS01007">
    <property type="entry name" value="TRANSPOSASE_MUTATOR"/>
    <property type="match status" value="1"/>
</dbReference>
<gene>
    <name evidence="7" type="ORF">AVDCRST_MAG15-2616</name>
</gene>
<dbReference type="PANTHER" id="PTHR33217">
    <property type="entry name" value="TRANSPOSASE FOR INSERTION SEQUENCE ELEMENT IS1081"/>
    <property type="match status" value="1"/>
</dbReference>
<evidence type="ECO:0000256" key="4">
    <source>
        <dbReference type="ARBA" id="ARBA00023125"/>
    </source>
</evidence>
<comment type="similarity">
    <text evidence="2">Belongs to the transposase mutator family.</text>
</comment>
<feature type="compositionally biased region" description="Low complexity" evidence="6">
    <location>
        <begin position="388"/>
        <end position="399"/>
    </location>
</feature>
<sequence length="555" mass="62847">MAIEKDILDQLLAGRDPQEVFSRDGLVDELKRALSERILNTELDEHLEDARKEGWTNRRNGSSQKTMLTGTSKVTLDIPWDRAGLFEPALIARYQRRFPEFDDKIVSMYARGMTVREIRGHLEELYGIDVSPDLISAVTDAVLEEVAEWQNRPLDACYPLVFFDALRVKIRDEGFVRNKAVYIALGILPDGTKEILGLWIEQTEGAKFWLRVMNELKAQGIGDILIAVTDGLKGFPDAITAVFPQTVVQTCIVHLIRHSLEVVSWKDRKAVVPALRAIYQAKDAAAGEAALDAFEASPWGQKYPAITQSWRRVWDRVIPFYAFPEGVRRIIYTTNAIEALNSKLRRAVRTRGHFPSDDAAAKLLYLVLNRANDDWKRPPGNGSRRKPTSPSCSANASPPCRRKRLPHRIPDSLVTDQPRGPKEPHSTTLSVEQEAMIVAFRRHTRLPLDDCLYALQPSIPGLIPTALACDSGSLGRATRWFFVPEHGGRRRCRQAERWRSPAPSCPRWSSDVRRRAAEMPTLPGGCWHLRWCWRARAARRRPRAAAWTGRPFETG</sequence>
<evidence type="ECO:0000256" key="2">
    <source>
        <dbReference type="ARBA" id="ARBA00010961"/>
    </source>
</evidence>